<accession>A0A081G103</accession>
<dbReference type="AlphaFoldDB" id="A0A081G103"/>
<dbReference type="STRING" id="1232683.ADIMK_1362"/>
<keyword evidence="2" id="KW-1185">Reference proteome</keyword>
<sequence>MGGNRLDAHLALPLSHRLLLGIVCKGRCHMRHGYFSFVTSLVL</sequence>
<evidence type="ECO:0000313" key="2">
    <source>
        <dbReference type="Proteomes" id="UP000028252"/>
    </source>
</evidence>
<protein>
    <submittedName>
        <fullName evidence="1">Uncharacterized protein</fullName>
    </submittedName>
</protein>
<dbReference type="EMBL" id="JMQN01000016">
    <property type="protein sequence ID" value="KEA64458.1"/>
    <property type="molecule type" value="Genomic_DNA"/>
</dbReference>
<reference evidence="1 2" key="1">
    <citation type="submission" date="2014-04" db="EMBL/GenBank/DDBJ databases">
        <title>Marinobacterium kochiensis sp. nov., isolated from sediment sample collected from Kochi backwaters in Kerala, India.</title>
        <authorList>
            <person name="Singh A."/>
            <person name="Pinnaka A.K."/>
        </authorList>
    </citation>
    <scope>NUCLEOTIDE SEQUENCE [LARGE SCALE GENOMIC DNA]</scope>
    <source>
        <strain evidence="1 2">AK27</strain>
    </source>
</reference>
<proteinExistence type="predicted"/>
<comment type="caution">
    <text evidence="1">The sequence shown here is derived from an EMBL/GenBank/DDBJ whole genome shotgun (WGS) entry which is preliminary data.</text>
</comment>
<evidence type="ECO:0000313" key="1">
    <source>
        <dbReference type="EMBL" id="KEA64458.1"/>
    </source>
</evidence>
<dbReference type="PATRIC" id="fig|1232683.4.peg.1342"/>
<organism evidence="1 2">
    <name type="scientific">Marinobacterium lacunae</name>
    <dbReference type="NCBI Taxonomy" id="1232683"/>
    <lineage>
        <taxon>Bacteria</taxon>
        <taxon>Pseudomonadati</taxon>
        <taxon>Pseudomonadota</taxon>
        <taxon>Gammaproteobacteria</taxon>
        <taxon>Oceanospirillales</taxon>
        <taxon>Oceanospirillaceae</taxon>
        <taxon>Marinobacterium</taxon>
    </lineage>
</organism>
<name>A0A081G103_9GAMM</name>
<gene>
    <name evidence="1" type="ORF">ADIMK_1362</name>
</gene>
<dbReference type="Proteomes" id="UP000028252">
    <property type="component" value="Unassembled WGS sequence"/>
</dbReference>